<gene>
    <name evidence="1" type="ORF">IHE45_03G012000</name>
</gene>
<proteinExistence type="predicted"/>
<reference evidence="2" key="1">
    <citation type="journal article" date="2022" name="Nat. Commun.">
        <title>Chromosome evolution and the genetic basis of agronomically important traits in greater yam.</title>
        <authorList>
            <person name="Bredeson J.V."/>
            <person name="Lyons J.B."/>
            <person name="Oniyinde I.O."/>
            <person name="Okereke N.R."/>
            <person name="Kolade O."/>
            <person name="Nnabue I."/>
            <person name="Nwadili C.O."/>
            <person name="Hribova E."/>
            <person name="Parker M."/>
            <person name="Nwogha J."/>
            <person name="Shu S."/>
            <person name="Carlson J."/>
            <person name="Kariba R."/>
            <person name="Muthemba S."/>
            <person name="Knop K."/>
            <person name="Barton G.J."/>
            <person name="Sherwood A.V."/>
            <person name="Lopez-Montes A."/>
            <person name="Asiedu R."/>
            <person name="Jamnadass R."/>
            <person name="Muchugi A."/>
            <person name="Goodstein D."/>
            <person name="Egesi C.N."/>
            <person name="Featherston J."/>
            <person name="Asfaw A."/>
            <person name="Simpson G.G."/>
            <person name="Dolezel J."/>
            <person name="Hendre P.S."/>
            <person name="Van Deynze A."/>
            <person name="Kumar P.L."/>
            <person name="Obidiegwu J.E."/>
            <person name="Bhattacharjee R."/>
            <person name="Rokhsar D.S."/>
        </authorList>
    </citation>
    <scope>NUCLEOTIDE SEQUENCE [LARGE SCALE GENOMIC DNA]</scope>
    <source>
        <strain evidence="2">cv. TDa95/00328</strain>
    </source>
</reference>
<evidence type="ECO:0000313" key="1">
    <source>
        <dbReference type="EMBL" id="KAH7688132.1"/>
    </source>
</evidence>
<accession>A0ACB7WIK2</accession>
<organism evidence="1 2">
    <name type="scientific">Dioscorea alata</name>
    <name type="common">Purple yam</name>
    <dbReference type="NCBI Taxonomy" id="55571"/>
    <lineage>
        <taxon>Eukaryota</taxon>
        <taxon>Viridiplantae</taxon>
        <taxon>Streptophyta</taxon>
        <taxon>Embryophyta</taxon>
        <taxon>Tracheophyta</taxon>
        <taxon>Spermatophyta</taxon>
        <taxon>Magnoliopsida</taxon>
        <taxon>Liliopsida</taxon>
        <taxon>Dioscoreales</taxon>
        <taxon>Dioscoreaceae</taxon>
        <taxon>Dioscorea</taxon>
    </lineage>
</organism>
<keyword evidence="2" id="KW-1185">Reference proteome</keyword>
<evidence type="ECO:0000313" key="2">
    <source>
        <dbReference type="Proteomes" id="UP000827976"/>
    </source>
</evidence>
<name>A0ACB7WIK2_DIOAL</name>
<dbReference type="EMBL" id="CM037013">
    <property type="protein sequence ID" value="KAH7688132.1"/>
    <property type="molecule type" value="Genomic_DNA"/>
</dbReference>
<dbReference type="Proteomes" id="UP000827976">
    <property type="component" value="Chromosome 3"/>
</dbReference>
<comment type="caution">
    <text evidence="1">The sequence shown here is derived from an EMBL/GenBank/DDBJ whole genome shotgun (WGS) entry which is preliminary data.</text>
</comment>
<protein>
    <submittedName>
        <fullName evidence="1">Replication factor A protein 2</fullName>
    </submittedName>
</protein>
<sequence length="276" mass="30164">MFAGAGAGALFDGGGFMPSQAPDPTSSPSKSRGGAQRLIPLTVKQIREAFDSSDDKYNLVVERSNVKLLGLVMNKVERVTDVSFTLDDGTGCIEISRWMNEIWDSNEMALIQNGMYVKVNGHLKGFQGKQCVVAFSVRPVVNFNDIALHFLECIHAHMDIAREKGQGGTPAQIHENLMMTMMRTPFPNVLNAYQVSLQHPGNSGVSGSSNDIYNLVLGVLQEPSSLACEHGLHIDEIVKRVGLPTTKIMEVINYHVDSGHIYSTIDENHFKSACTG</sequence>